<dbReference type="Pfam" id="PF01725">
    <property type="entry name" value="Ham1p_like"/>
    <property type="match status" value="1"/>
</dbReference>
<dbReference type="InterPro" id="IPR029001">
    <property type="entry name" value="ITPase-like_fam"/>
</dbReference>
<accession>A0A061SGU2</accession>
<dbReference type="SUPFAM" id="SSF52972">
    <property type="entry name" value="ITPase-like"/>
    <property type="match status" value="1"/>
</dbReference>
<dbReference type="GO" id="GO:0009143">
    <property type="term" value="P:nucleoside triphosphate catabolic process"/>
    <property type="evidence" value="ECO:0007669"/>
    <property type="project" value="InterPro"/>
</dbReference>
<organism evidence="3">
    <name type="scientific">Tetraselmis sp. GSL018</name>
    <dbReference type="NCBI Taxonomy" id="582737"/>
    <lineage>
        <taxon>Eukaryota</taxon>
        <taxon>Viridiplantae</taxon>
        <taxon>Chlorophyta</taxon>
        <taxon>core chlorophytes</taxon>
        <taxon>Chlorodendrophyceae</taxon>
        <taxon>Chlorodendrales</taxon>
        <taxon>Chlorodendraceae</taxon>
        <taxon>Tetraselmis</taxon>
    </lineage>
</organism>
<dbReference type="GO" id="GO:0005737">
    <property type="term" value="C:cytoplasm"/>
    <property type="evidence" value="ECO:0007669"/>
    <property type="project" value="TreeGrafter"/>
</dbReference>
<dbReference type="PANTHER" id="PTHR11067:SF9">
    <property type="entry name" value="INOSINE TRIPHOSPHATE PYROPHOSPHATASE"/>
    <property type="match status" value="1"/>
</dbReference>
<dbReference type="GO" id="GO:0047429">
    <property type="term" value="F:nucleoside triphosphate diphosphatase activity"/>
    <property type="evidence" value="ECO:0007669"/>
    <property type="project" value="InterPro"/>
</dbReference>
<reference evidence="3" key="1">
    <citation type="submission" date="2014-05" db="EMBL/GenBank/DDBJ databases">
        <title>The transcriptome of the halophilic microalga Tetraselmis sp. GSL018 isolated from the Great Salt Lake, Utah.</title>
        <authorList>
            <person name="Jinkerson R.E."/>
            <person name="D'Adamo S."/>
            <person name="Posewitz M.C."/>
        </authorList>
    </citation>
    <scope>NUCLEOTIDE SEQUENCE</scope>
    <source>
        <strain evidence="3">GSL018</strain>
    </source>
</reference>
<name>A0A061SGU2_9CHLO</name>
<dbReference type="AlphaFoldDB" id="A0A061SGU2"/>
<dbReference type="EMBL" id="GBEZ01000513">
    <property type="protein sequence ID" value="JAC84377.1"/>
    <property type="molecule type" value="Transcribed_RNA"/>
</dbReference>
<evidence type="ECO:0000256" key="1">
    <source>
        <dbReference type="ARBA" id="ARBA00008023"/>
    </source>
</evidence>
<dbReference type="Gene3D" id="3.90.950.10">
    <property type="match status" value="1"/>
</dbReference>
<evidence type="ECO:0000256" key="2">
    <source>
        <dbReference type="ARBA" id="ARBA00022801"/>
    </source>
</evidence>
<keyword evidence="2" id="KW-0378">Hydrolase</keyword>
<protein>
    <submittedName>
        <fullName evidence="3">Ham1 family non-canonical purine ntp pyrophosphatase</fullName>
    </submittedName>
</protein>
<gene>
    <name evidence="3" type="ORF">TSPGSL018_1122</name>
</gene>
<comment type="similarity">
    <text evidence="1">Belongs to the HAM1 NTPase family.</text>
</comment>
<proteinExistence type="inferred from homology"/>
<sequence>MPDGFDQTYAEMDSQVKNTISHRFRALDKLRSYLLEQ</sequence>
<dbReference type="InterPro" id="IPR002637">
    <property type="entry name" value="RdgB/HAM1"/>
</dbReference>
<dbReference type="PANTHER" id="PTHR11067">
    <property type="entry name" value="INOSINE TRIPHOSPHATE PYROPHOSPHATASE/HAM1 PROTEIN"/>
    <property type="match status" value="1"/>
</dbReference>
<evidence type="ECO:0000313" key="3">
    <source>
        <dbReference type="EMBL" id="JAC84377.1"/>
    </source>
</evidence>